<proteinExistence type="predicted"/>
<comment type="caution">
    <text evidence="2">The sequence shown here is derived from an EMBL/GenBank/DDBJ whole genome shotgun (WGS) entry which is preliminary data.</text>
</comment>
<keyword evidence="1" id="KW-0472">Membrane</keyword>
<dbReference type="EMBL" id="MEZK01000023">
    <property type="protein sequence ID" value="OGD62300.1"/>
    <property type="molecule type" value="Genomic_DNA"/>
</dbReference>
<accession>A0A1F5E4P8</accession>
<gene>
    <name evidence="2" type="ORF">A2160_00725</name>
</gene>
<reference evidence="2 3" key="1">
    <citation type="journal article" date="2016" name="Nat. Commun.">
        <title>Thousands of microbial genomes shed light on interconnected biogeochemical processes in an aquifer system.</title>
        <authorList>
            <person name="Anantharaman K."/>
            <person name="Brown C.T."/>
            <person name="Hug L.A."/>
            <person name="Sharon I."/>
            <person name="Castelle C.J."/>
            <person name="Probst A.J."/>
            <person name="Thomas B.C."/>
            <person name="Singh A."/>
            <person name="Wilkins M.J."/>
            <person name="Karaoz U."/>
            <person name="Brodie E.L."/>
            <person name="Williams K.H."/>
            <person name="Hubbard S.S."/>
            <person name="Banfield J.F."/>
        </authorList>
    </citation>
    <scope>NUCLEOTIDE SEQUENCE [LARGE SCALE GENOMIC DNA]</scope>
</reference>
<dbReference type="InterPro" id="IPR043993">
    <property type="entry name" value="T4SS_pilin"/>
</dbReference>
<dbReference type="Proteomes" id="UP000177006">
    <property type="component" value="Unassembled WGS sequence"/>
</dbReference>
<name>A0A1F5E4P8_9BACT</name>
<evidence type="ECO:0000313" key="3">
    <source>
        <dbReference type="Proteomes" id="UP000177006"/>
    </source>
</evidence>
<dbReference type="STRING" id="1797457.A2160_00725"/>
<keyword evidence="1" id="KW-1133">Transmembrane helix</keyword>
<feature type="transmembrane region" description="Helical" evidence="1">
    <location>
        <begin position="44"/>
        <end position="66"/>
    </location>
</feature>
<feature type="transmembrane region" description="Helical" evidence="1">
    <location>
        <begin position="87"/>
        <end position="105"/>
    </location>
</feature>
<evidence type="ECO:0000313" key="2">
    <source>
        <dbReference type="EMBL" id="OGD62300.1"/>
    </source>
</evidence>
<dbReference type="AlphaFoldDB" id="A0A1F5E4P8"/>
<organism evidence="2 3">
    <name type="scientific">Candidatus Beckwithbacteria bacterium RBG_13_42_9</name>
    <dbReference type="NCBI Taxonomy" id="1797457"/>
    <lineage>
        <taxon>Bacteria</taxon>
        <taxon>Candidatus Beckwithiibacteriota</taxon>
    </lineage>
</organism>
<protein>
    <submittedName>
        <fullName evidence="2">Uncharacterized protein</fullName>
    </submittedName>
</protein>
<sequence length="125" mass="13350">MIPSLLYTTLLAQEWQTFEGASGFKNPAGEANPGAATFKSLEAIFANVLGLIFALGAIATFVMLIVGGFRYLTSGGDPKATAQAQGTMTWSIAGLLFFIGAWFFLRFIKEFTGVDVTTFKIPGVP</sequence>
<keyword evidence="1" id="KW-0812">Transmembrane</keyword>
<dbReference type="Pfam" id="PF18895">
    <property type="entry name" value="T4SS_pilin"/>
    <property type="match status" value="1"/>
</dbReference>
<evidence type="ECO:0000256" key="1">
    <source>
        <dbReference type="SAM" id="Phobius"/>
    </source>
</evidence>